<dbReference type="Gene3D" id="3.40.640.10">
    <property type="entry name" value="Type I PLP-dependent aspartate aminotransferase-like (Major domain)"/>
    <property type="match status" value="1"/>
</dbReference>
<keyword evidence="2" id="KW-0663">Pyridoxal phosphate</keyword>
<dbReference type="Gene3D" id="1.10.260.50">
    <property type="match status" value="1"/>
</dbReference>
<dbReference type="InterPro" id="IPR015422">
    <property type="entry name" value="PyrdxlP-dep_Trfase_small"/>
</dbReference>
<dbReference type="EMBL" id="KC811141">
    <property type="protein sequence ID" value="AGQ19738.1"/>
    <property type="molecule type" value="Genomic_DNA"/>
</dbReference>
<evidence type="ECO:0000313" key="4">
    <source>
        <dbReference type="EMBL" id="AGQ19738.1"/>
    </source>
</evidence>
<comment type="cofactor">
    <cofactor evidence="1">
        <name>pyridoxal 5'-phosphate</name>
        <dbReference type="ChEBI" id="CHEBI:597326"/>
    </cofactor>
</comment>
<evidence type="ECO:0000256" key="2">
    <source>
        <dbReference type="ARBA" id="ARBA00022898"/>
    </source>
</evidence>
<name>S5DQ52_9ACTN</name>
<protein>
    <submittedName>
        <fullName evidence="4">Cysteine sulfinate desulfinase/cysteine desulfurase</fullName>
    </submittedName>
</protein>
<dbReference type="InterPro" id="IPR015421">
    <property type="entry name" value="PyrdxlP-dep_Trfase_major"/>
</dbReference>
<dbReference type="Gene3D" id="3.90.1150.10">
    <property type="entry name" value="Aspartate Aminotransferase, domain 1"/>
    <property type="match status" value="1"/>
</dbReference>
<dbReference type="InterPro" id="IPR015424">
    <property type="entry name" value="PyrdxlP-dep_Trfase"/>
</dbReference>
<evidence type="ECO:0000256" key="1">
    <source>
        <dbReference type="ARBA" id="ARBA00001933"/>
    </source>
</evidence>
<reference evidence="4" key="1">
    <citation type="journal article" date="2013" name="Sci. Rep.">
        <title>Metagenomics uncovers a new group of low GC and ultra-small marine Actinobacteria.</title>
        <authorList>
            <person name="Ghai R."/>
            <person name="Mizuno C.M."/>
            <person name="Picazo A."/>
            <person name="Camacho A."/>
            <person name="Rodriguez-Valera F."/>
        </authorList>
    </citation>
    <scope>NUCLEOTIDE SEQUENCE</scope>
</reference>
<dbReference type="PIRSF" id="PIRSF005572">
    <property type="entry name" value="NifS"/>
    <property type="match status" value="1"/>
</dbReference>
<dbReference type="PANTHER" id="PTHR11601">
    <property type="entry name" value="CYSTEINE DESULFURYLASE FAMILY MEMBER"/>
    <property type="match status" value="1"/>
</dbReference>
<sequence>MKKNDYLYLDHAASTPMREVAFEAYKRTESEAFANSAGGHELSRRAKNILEESRDKIANHFGAAPKEITFTSGGTEADNWIIKMPFINNQNKNAELVTSAIEHEAVLGSAEWVESLGYKVHFIGCDNAGVIKVEDIINQVNSNTEIVSIMMANNETGVIQPIKEISQNLKKIDQNLIFHSDVVQAVATTKIDFHELGIQSAAISGHKIGGPKGVGIMFLSSEVKIPSFLHGGKQELERRAGTVNVSGVASLSAALEEQQTHMELQNKKILKEREDFEQIIKNNLDVSVVGEVVDRLDHISNIQFKGIHSETLMVALDLQGMGVSRGSACASGAQKPSHVLQAMNVSDDLINSHLRFSFGWSTQQGDGTKAANIVLTSVKGMQ</sequence>
<dbReference type="AlphaFoldDB" id="S5DQ52"/>
<proteinExistence type="predicted"/>
<dbReference type="Pfam" id="PF00266">
    <property type="entry name" value="Aminotran_5"/>
    <property type="match status" value="1"/>
</dbReference>
<accession>S5DQ52</accession>
<dbReference type="InterPro" id="IPR016454">
    <property type="entry name" value="Cysteine_dSase"/>
</dbReference>
<feature type="domain" description="Aminotransferase class V" evidence="3">
    <location>
        <begin position="8"/>
        <end position="364"/>
    </location>
</feature>
<dbReference type="SUPFAM" id="SSF53383">
    <property type="entry name" value="PLP-dependent transferases"/>
    <property type="match status" value="1"/>
</dbReference>
<organism evidence="4">
    <name type="scientific">Candidatus Actinomarina minuta</name>
    <dbReference type="NCBI Taxonomy" id="1389454"/>
    <lineage>
        <taxon>Bacteria</taxon>
        <taxon>Bacillati</taxon>
        <taxon>Actinomycetota</taxon>
        <taxon>Actinomycetes</taxon>
        <taxon>Candidatus Actinomarinidae</taxon>
        <taxon>Candidatus Actinomarinales</taxon>
        <taxon>Candidatus Actinomarineae</taxon>
        <taxon>Candidatus Actinomarinaceae</taxon>
        <taxon>Candidatus Actinomarina</taxon>
    </lineage>
</organism>
<evidence type="ECO:0000259" key="3">
    <source>
        <dbReference type="Pfam" id="PF00266"/>
    </source>
</evidence>
<dbReference type="InterPro" id="IPR000192">
    <property type="entry name" value="Aminotrans_V_dom"/>
</dbReference>
<dbReference type="PANTHER" id="PTHR11601:SF36">
    <property type="entry name" value="CYSTEINE DESULFURASE NIFS-RELATED"/>
    <property type="match status" value="1"/>
</dbReference>